<sequence>MLPTLLSFTMGCHSTGRSSKFIFFMFVFGTMLFCAGFVLSIFGFQTCQMNTFYTCSMTFKVMGPALSVIGLGLVLLARSKARLEQRRRELEGNQTDPDSFFLCGESRQFIQFLIFGFLFVTSGILISVLGVWIPGCNITSQNVNGTEISSRSCGFLSLQIMGPLVVLIGLCFFAVAHIKKKHNLADSNDSIDDDDDIQTPTDEPFHITVGDTVIVFPPPPPPYFAGTSSATPRQGCGTMPMNENPPSYSSIFFRRTRHEGRSSVRETIYTIPLPSHSADSNAFCPLDPPPKYEEKDPSKPDNEDPSSSEPDAPSQGSSHTH</sequence>
<evidence type="ECO:0000256" key="2">
    <source>
        <dbReference type="SAM" id="Phobius"/>
    </source>
</evidence>
<keyword evidence="2" id="KW-1133">Transmembrane helix</keyword>
<proteinExistence type="predicted"/>
<dbReference type="EMBL" id="OW240916">
    <property type="protein sequence ID" value="CAH2296916.1"/>
    <property type="molecule type" value="Genomic_DNA"/>
</dbReference>
<dbReference type="InterPro" id="IPR029173">
    <property type="entry name" value="TMEM171"/>
</dbReference>
<keyword evidence="2" id="KW-0472">Membrane</keyword>
<feature type="transmembrane region" description="Helical" evidence="2">
    <location>
        <begin position="155"/>
        <end position="176"/>
    </location>
</feature>
<accession>A0AAD1W8Y0</accession>
<feature type="compositionally biased region" description="Basic and acidic residues" evidence="1">
    <location>
        <begin position="290"/>
        <end position="302"/>
    </location>
</feature>
<evidence type="ECO:0000313" key="4">
    <source>
        <dbReference type="Proteomes" id="UP001295444"/>
    </source>
</evidence>
<feature type="transmembrane region" description="Helical" evidence="2">
    <location>
        <begin position="57"/>
        <end position="77"/>
    </location>
</feature>
<protein>
    <submittedName>
        <fullName evidence="3">Transmembrane 171 isoform X1</fullName>
    </submittedName>
</protein>
<evidence type="ECO:0000256" key="1">
    <source>
        <dbReference type="SAM" id="MobiDB-lite"/>
    </source>
</evidence>
<reference evidence="3" key="1">
    <citation type="submission" date="2022-03" db="EMBL/GenBank/DDBJ databases">
        <authorList>
            <person name="Alioto T."/>
            <person name="Alioto T."/>
            <person name="Gomez Garrido J."/>
        </authorList>
    </citation>
    <scope>NUCLEOTIDE SEQUENCE</scope>
</reference>
<feature type="transmembrane region" description="Helical" evidence="2">
    <location>
        <begin position="112"/>
        <end position="135"/>
    </location>
</feature>
<feature type="region of interest" description="Disordered" evidence="1">
    <location>
        <begin position="272"/>
        <end position="321"/>
    </location>
</feature>
<keyword evidence="2 3" id="KW-0812">Transmembrane</keyword>
<dbReference type="PANTHER" id="PTHR31617:SF0">
    <property type="entry name" value="TRANSMEMBRANE PROTEIN 171"/>
    <property type="match status" value="1"/>
</dbReference>
<feature type="transmembrane region" description="Helical" evidence="2">
    <location>
        <begin position="21"/>
        <end position="45"/>
    </location>
</feature>
<organism evidence="3 4">
    <name type="scientific">Pelobates cultripes</name>
    <name type="common">Western spadefoot toad</name>
    <dbReference type="NCBI Taxonomy" id="61616"/>
    <lineage>
        <taxon>Eukaryota</taxon>
        <taxon>Metazoa</taxon>
        <taxon>Chordata</taxon>
        <taxon>Craniata</taxon>
        <taxon>Vertebrata</taxon>
        <taxon>Euteleostomi</taxon>
        <taxon>Amphibia</taxon>
        <taxon>Batrachia</taxon>
        <taxon>Anura</taxon>
        <taxon>Pelobatoidea</taxon>
        <taxon>Pelobatidae</taxon>
        <taxon>Pelobates</taxon>
    </lineage>
</organism>
<name>A0AAD1W8Y0_PELCU</name>
<evidence type="ECO:0000313" key="3">
    <source>
        <dbReference type="EMBL" id="CAH2296916.1"/>
    </source>
</evidence>
<keyword evidence="4" id="KW-1185">Reference proteome</keyword>
<dbReference type="Pfam" id="PF15471">
    <property type="entry name" value="TMEM171"/>
    <property type="match status" value="1"/>
</dbReference>
<dbReference type="Proteomes" id="UP001295444">
    <property type="component" value="Chromosome 05"/>
</dbReference>
<dbReference type="PANTHER" id="PTHR31617">
    <property type="entry name" value="TRANSMEMBRANE PROTEIN 171"/>
    <property type="match status" value="1"/>
</dbReference>
<gene>
    <name evidence="3" type="ORF">PECUL_23A040439</name>
</gene>
<dbReference type="AlphaFoldDB" id="A0AAD1W8Y0"/>